<keyword evidence="2" id="KW-1185">Reference proteome</keyword>
<evidence type="ECO:0000313" key="2">
    <source>
        <dbReference type="Proteomes" id="UP000610746"/>
    </source>
</evidence>
<dbReference type="Proteomes" id="UP000610746">
    <property type="component" value="Unassembled WGS sequence"/>
</dbReference>
<reference evidence="1" key="1">
    <citation type="submission" date="2020-05" db="EMBL/GenBank/DDBJ databases">
        <title>Genomic Encyclopedia of Type Strains, Phase IV (KMG-V): Genome sequencing to study the core and pangenomes of soil and plant-associated prokaryotes.</title>
        <authorList>
            <person name="Whitman W."/>
        </authorList>
    </citation>
    <scope>NUCLEOTIDE SEQUENCE</scope>
    <source>
        <strain evidence="1">16F</strain>
    </source>
</reference>
<proteinExistence type="predicted"/>
<sequence length="222" mass="25424">MKNLFIPILLGVAVSSFGQNIRSIDDMQNGGYISYTAVSNSGTIKYSDIDGTPYLNKNLRITTIANDYEKVTARYDSYQDVVEFKQNDELRVLPKEAQFSRIEFTSPSETLVLENFPDNPLGYYFLLVEGNASLYKEVRTVFNEAEKAKSPYADDKLANFKLMDPSYYIKVGSKIFKKPKNQKEIIEALPGKKSEINSFVKKNNIKFNDEKDLVRFVKFLNQ</sequence>
<name>A0A8J8G7T2_9FLAO</name>
<dbReference type="EMBL" id="JABSNO010000009">
    <property type="protein sequence ID" value="NRS92541.1"/>
    <property type="molecule type" value="Genomic_DNA"/>
</dbReference>
<comment type="caution">
    <text evidence="1">The sequence shown here is derived from an EMBL/GenBank/DDBJ whole genome shotgun (WGS) entry which is preliminary data.</text>
</comment>
<accession>A0A8J8G7T2</accession>
<evidence type="ECO:0000313" key="1">
    <source>
        <dbReference type="EMBL" id="NRS92541.1"/>
    </source>
</evidence>
<dbReference type="RefSeq" id="WP_173779138.1">
    <property type="nucleotide sequence ID" value="NZ_JABSNO010000009.1"/>
</dbReference>
<gene>
    <name evidence="1" type="ORF">HNQ03_001616</name>
</gene>
<dbReference type="AlphaFoldDB" id="A0A8J8G7T2"/>
<organism evidence="1 2">
    <name type="scientific">Frigoriflavimonas asaccharolytica</name>
    <dbReference type="NCBI Taxonomy" id="2735899"/>
    <lineage>
        <taxon>Bacteria</taxon>
        <taxon>Pseudomonadati</taxon>
        <taxon>Bacteroidota</taxon>
        <taxon>Flavobacteriia</taxon>
        <taxon>Flavobacteriales</taxon>
        <taxon>Weeksellaceae</taxon>
        <taxon>Frigoriflavimonas</taxon>
    </lineage>
</organism>
<protein>
    <submittedName>
        <fullName evidence="1">Uncharacterized protein</fullName>
    </submittedName>
</protein>